<dbReference type="PANTHER" id="PTHR33594">
    <property type="entry name" value="SUPERFAMILY HYDROLASE, PUTATIVE (AFU_ORTHOLOGUE AFUA_1G03035)-RELATED"/>
    <property type="match status" value="1"/>
</dbReference>
<dbReference type="SMART" id="SM00471">
    <property type="entry name" value="HDc"/>
    <property type="match status" value="1"/>
</dbReference>
<dbReference type="GO" id="GO:0016787">
    <property type="term" value="F:hydrolase activity"/>
    <property type="evidence" value="ECO:0007669"/>
    <property type="project" value="UniProtKB-KW"/>
</dbReference>
<evidence type="ECO:0000259" key="1">
    <source>
        <dbReference type="SMART" id="SM00471"/>
    </source>
</evidence>
<sequence>MDALIQYVKQCFKEEYTGHDFFHAQRVVSLAEKIYEKEVSFPKEEELRLIKAIGYLHDVVDEKLTSKRKERYQEINSLLEQEGFSPKEQEEILYVIEHLSFSKNQKERASLSLLGQIVQDADRLDAIGAIGIARAFAFGGRKDQALYDERVPLIKKIPEKRSSSTLHHFYEKLFFIENQMNTKIGQAIAKERTQYLKKFIEEFLKEWQQKN</sequence>
<dbReference type="Proteomes" id="UP000016057">
    <property type="component" value="Unassembled WGS sequence"/>
</dbReference>
<comment type="caution">
    <text evidence="2">The sequence shown here is derived from an EMBL/GenBank/DDBJ whole genome shotgun (WGS) entry which is preliminary data.</text>
</comment>
<dbReference type="RefSeq" id="WP_009489733.1">
    <property type="nucleotide sequence ID" value="NZ_AMYT01000017.1"/>
</dbReference>
<evidence type="ECO:0000313" key="3">
    <source>
        <dbReference type="Proteomes" id="UP000016057"/>
    </source>
</evidence>
<gene>
    <name evidence="2" type="ORF">C683_0572</name>
</gene>
<dbReference type="Pfam" id="PF01966">
    <property type="entry name" value="HD"/>
    <property type="match status" value="1"/>
</dbReference>
<feature type="domain" description="HD/PDEase" evidence="1">
    <location>
        <begin position="16"/>
        <end position="136"/>
    </location>
</feature>
<dbReference type="InterPro" id="IPR006674">
    <property type="entry name" value="HD_domain"/>
</dbReference>
<dbReference type="STRING" id="1234409.C683_0572"/>
<evidence type="ECO:0000313" key="2">
    <source>
        <dbReference type="EMBL" id="EKU27241.1"/>
    </source>
</evidence>
<organism evidence="2 3">
    <name type="scientific">Catellicoccus marimammalium M35/04/3</name>
    <dbReference type="NCBI Taxonomy" id="1234409"/>
    <lineage>
        <taxon>Bacteria</taxon>
        <taxon>Bacillati</taxon>
        <taxon>Bacillota</taxon>
        <taxon>Bacilli</taxon>
        <taxon>Lactobacillales</taxon>
        <taxon>Enterococcaceae</taxon>
        <taxon>Catellicoccus</taxon>
    </lineage>
</organism>
<reference evidence="2 3" key="1">
    <citation type="journal article" date="2013" name="Genome Announc.">
        <title>Draft Genome Sequence of Catellicoccus marimammalium, a Novel Species Commonly Found in Gull Feces.</title>
        <authorList>
            <person name="Weigand M.R."/>
            <person name="Ryu H."/>
            <person name="Bozcek L."/>
            <person name="Konstantinidis K.T."/>
            <person name="Santo Domingo J.W."/>
        </authorList>
    </citation>
    <scope>NUCLEOTIDE SEQUENCE [LARGE SCALE GENOMIC DNA]</scope>
    <source>
        <strain evidence="2 3">M35/04/3</strain>
    </source>
</reference>
<dbReference type="CDD" id="cd00077">
    <property type="entry name" value="HDc"/>
    <property type="match status" value="1"/>
</dbReference>
<keyword evidence="3" id="KW-1185">Reference proteome</keyword>
<dbReference type="PANTHER" id="PTHR33594:SF1">
    <property type="entry name" value="HD_PDEASE DOMAIN-CONTAINING PROTEIN"/>
    <property type="match status" value="1"/>
</dbReference>
<keyword evidence="2" id="KW-0378">Hydrolase</keyword>
<dbReference type="AlphaFoldDB" id="K8ZNR9"/>
<dbReference type="EMBL" id="AMYT01000017">
    <property type="protein sequence ID" value="EKU27241.1"/>
    <property type="molecule type" value="Genomic_DNA"/>
</dbReference>
<proteinExistence type="predicted"/>
<dbReference type="SUPFAM" id="SSF109604">
    <property type="entry name" value="HD-domain/PDEase-like"/>
    <property type="match status" value="1"/>
</dbReference>
<name>K8ZNR9_9ENTE</name>
<protein>
    <submittedName>
        <fullName evidence="2">Putative HD superfamily hydrolase</fullName>
    </submittedName>
</protein>
<dbReference type="InterPro" id="IPR003607">
    <property type="entry name" value="HD/PDEase_dom"/>
</dbReference>
<dbReference type="OrthoDB" id="9797344at2"/>
<dbReference type="eggNOG" id="COG1418">
    <property type="taxonomic scope" value="Bacteria"/>
</dbReference>
<dbReference type="Gene3D" id="1.10.3210.50">
    <property type="match status" value="1"/>
</dbReference>
<accession>K8ZNR9</accession>